<dbReference type="Pfam" id="PF14022">
    <property type="entry name" value="DUF4238"/>
    <property type="match status" value="1"/>
</dbReference>
<dbReference type="STRING" id="441959.B8LX39"/>
<dbReference type="OrthoDB" id="4356562at2759"/>
<dbReference type="PANTHER" id="PTHR11439:SF438">
    <property type="entry name" value="REVERSE TRANSCRIPTASE TY1_COPIA-TYPE DOMAIN-CONTAINING PROTEIN"/>
    <property type="match status" value="1"/>
</dbReference>
<keyword evidence="5" id="KW-1185">Reference proteome</keyword>
<evidence type="ECO:0000256" key="2">
    <source>
        <dbReference type="SAM" id="MobiDB-lite"/>
    </source>
</evidence>
<sequence length="779" mass="90209">MAQYQHYIPQFLLRNFSHPYNPPKKEGSKKRGSFRAEKGKRRGEKVLNVVDLTSDEPQLLESPVPRWFGQEDMYKDVADLIESKKDVEQELSKLESRTAVILQKVKKAHEDSEAKIWLTRVERNILRKFLFIMKYRGPGFFEKYSSKDLKTYESEDKHLLRDYMAAKGMTRPRDVWLHNLRTILDLDMDAEGNWITKLPELMFPADAGMFIFQTQASYMAFCTPAEIHDEFILTDQCYNLFEGPTNDTFCARTGKYLGNTYMCYHDFGPVSPKLIIVLRSWVLPEPLEDMNPEYQTIRQRIHNAAVAQFPNPDNINFILSDLPVAKADNSYTHVVNGRRELALGASGIPRHKFKHQFTQAAKEEFEALKRKGTFEFVPKPQDKQILPLTWVFKYKFDKYGKLTTFKARICVRGDLQQPNDLEKRAATLAARNFRMMMAIAAIFDLEIVQYDAMNAFVNSILDEEVYTYFPDGFKQDGQVIKLRRALYGLRRSPRLWQKELTATLLNLGFTQIPDEECLFIKNGVVLLFYVDDILLFYDKATKQATFKEIEKGLMRKYELRKMKKFEWFLNIRITRDCAQRKIWLCQDSQITKMASKFGINATNNVKTPISGNIEASTEQATNEEIHAYQELVESALYVAVMTRVDVAKAVNELAKHTKNPSKAHFLQIRRVIQYLYNTRSLAIEYSPPENANMDAFVCASDASFGDNPDRTSSEGYLVQLYGGPIDWRATKQRLVTTSTTEAELRAATEAAKRLQVWKRVFRSIGFKPDRELSIQCDNK</sequence>
<dbReference type="GeneID" id="8109458"/>
<reference evidence="5" key="1">
    <citation type="journal article" date="2015" name="Genome Announc.">
        <title>Genome sequence of the AIDS-associated pathogen Penicillium marneffei (ATCC18224) and its near taxonomic relative Talaromyces stipitatus (ATCC10500).</title>
        <authorList>
            <person name="Nierman W.C."/>
            <person name="Fedorova-Abrams N.D."/>
            <person name="Andrianopoulos A."/>
        </authorList>
    </citation>
    <scope>NUCLEOTIDE SEQUENCE [LARGE SCALE GENOMIC DNA]</scope>
    <source>
        <strain evidence="5">ATCC 10500 / CBS 375.48 / QM 6759 / NRRL 1006</strain>
    </source>
</reference>
<dbReference type="PhylomeDB" id="B8LX39"/>
<evidence type="ECO:0000256" key="1">
    <source>
        <dbReference type="SAM" id="Coils"/>
    </source>
</evidence>
<organism evidence="4 5">
    <name type="scientific">Talaromyces stipitatus (strain ATCC 10500 / CBS 375.48 / QM 6759 / NRRL 1006)</name>
    <name type="common">Penicillium stipitatum</name>
    <dbReference type="NCBI Taxonomy" id="441959"/>
    <lineage>
        <taxon>Eukaryota</taxon>
        <taxon>Fungi</taxon>
        <taxon>Dikarya</taxon>
        <taxon>Ascomycota</taxon>
        <taxon>Pezizomycotina</taxon>
        <taxon>Eurotiomycetes</taxon>
        <taxon>Eurotiomycetidae</taxon>
        <taxon>Eurotiales</taxon>
        <taxon>Trichocomaceae</taxon>
        <taxon>Talaromyces</taxon>
        <taxon>Talaromyces sect. Talaromyces</taxon>
    </lineage>
</organism>
<dbReference type="HOGENOM" id="CLU_359487_0_0_1"/>
<dbReference type="RefSeq" id="XP_002340076.1">
    <property type="nucleotide sequence ID" value="XM_002340035.1"/>
</dbReference>
<dbReference type="Pfam" id="PF07727">
    <property type="entry name" value="RVT_2"/>
    <property type="match status" value="1"/>
</dbReference>
<protein>
    <recommendedName>
        <fullName evidence="3">Reverse transcriptase Ty1/copia-type domain-containing protein</fullName>
    </recommendedName>
</protein>
<proteinExistence type="predicted"/>
<dbReference type="InParanoid" id="B8LX39"/>
<dbReference type="VEuPathDB" id="FungiDB:TSTA_061770"/>
<dbReference type="InterPro" id="IPR013103">
    <property type="entry name" value="RVT_2"/>
</dbReference>
<dbReference type="PANTHER" id="PTHR11439">
    <property type="entry name" value="GAG-POL-RELATED RETROTRANSPOSON"/>
    <property type="match status" value="1"/>
</dbReference>
<evidence type="ECO:0000259" key="3">
    <source>
        <dbReference type="Pfam" id="PF07727"/>
    </source>
</evidence>
<feature type="coiled-coil region" evidence="1">
    <location>
        <begin position="77"/>
        <end position="104"/>
    </location>
</feature>
<dbReference type="SUPFAM" id="SSF56672">
    <property type="entry name" value="DNA/RNA polymerases"/>
    <property type="match status" value="1"/>
</dbReference>
<keyword evidence="1" id="KW-0175">Coiled coil</keyword>
<dbReference type="EMBL" id="EQ962652">
    <property type="protein sequence ID" value="EED22689.1"/>
    <property type="molecule type" value="Genomic_DNA"/>
</dbReference>
<feature type="compositionally biased region" description="Basic residues" evidence="2">
    <location>
        <begin position="27"/>
        <end position="40"/>
    </location>
</feature>
<dbReference type="InterPro" id="IPR025332">
    <property type="entry name" value="DUF4238"/>
</dbReference>
<dbReference type="CDD" id="cd09272">
    <property type="entry name" value="RNase_HI_RT_Ty1"/>
    <property type="match status" value="1"/>
</dbReference>
<dbReference type="Proteomes" id="UP000001745">
    <property type="component" value="Unassembled WGS sequence"/>
</dbReference>
<gene>
    <name evidence="4" type="ORF">TSTA_061770</name>
</gene>
<evidence type="ECO:0000313" key="4">
    <source>
        <dbReference type="EMBL" id="EED22689.1"/>
    </source>
</evidence>
<evidence type="ECO:0000313" key="5">
    <source>
        <dbReference type="Proteomes" id="UP000001745"/>
    </source>
</evidence>
<dbReference type="eggNOG" id="KOG0017">
    <property type="taxonomic scope" value="Eukaryota"/>
</dbReference>
<name>B8LX39_TALSN</name>
<feature type="region of interest" description="Disordered" evidence="2">
    <location>
        <begin position="18"/>
        <end position="40"/>
    </location>
</feature>
<dbReference type="InterPro" id="IPR043502">
    <property type="entry name" value="DNA/RNA_pol_sf"/>
</dbReference>
<dbReference type="AlphaFoldDB" id="B8LX39"/>
<feature type="domain" description="Reverse transcriptase Ty1/copia-type" evidence="3">
    <location>
        <begin position="373"/>
        <end position="609"/>
    </location>
</feature>
<accession>B8LX39</accession>